<dbReference type="Proteomes" id="UP000759537">
    <property type="component" value="Unassembled WGS sequence"/>
</dbReference>
<protein>
    <submittedName>
        <fullName evidence="2">Uncharacterized protein</fullName>
    </submittedName>
</protein>
<gene>
    <name evidence="2" type="ORF">DFH94DRAFT_257931</name>
</gene>
<accession>A0A9P5N326</accession>
<evidence type="ECO:0000313" key="2">
    <source>
        <dbReference type="EMBL" id="KAF8485005.1"/>
    </source>
</evidence>
<reference evidence="2" key="1">
    <citation type="submission" date="2019-10" db="EMBL/GenBank/DDBJ databases">
        <authorList>
            <consortium name="DOE Joint Genome Institute"/>
            <person name="Kuo A."/>
            <person name="Miyauchi S."/>
            <person name="Kiss E."/>
            <person name="Drula E."/>
            <person name="Kohler A."/>
            <person name="Sanchez-Garcia M."/>
            <person name="Andreopoulos B."/>
            <person name="Barry K.W."/>
            <person name="Bonito G."/>
            <person name="Buee M."/>
            <person name="Carver A."/>
            <person name="Chen C."/>
            <person name="Cichocki N."/>
            <person name="Clum A."/>
            <person name="Culley D."/>
            <person name="Crous P.W."/>
            <person name="Fauchery L."/>
            <person name="Girlanda M."/>
            <person name="Hayes R."/>
            <person name="Keri Z."/>
            <person name="LaButti K."/>
            <person name="Lipzen A."/>
            <person name="Lombard V."/>
            <person name="Magnuson J."/>
            <person name="Maillard F."/>
            <person name="Morin E."/>
            <person name="Murat C."/>
            <person name="Nolan M."/>
            <person name="Ohm R."/>
            <person name="Pangilinan J."/>
            <person name="Pereira M."/>
            <person name="Perotto S."/>
            <person name="Peter M."/>
            <person name="Riley R."/>
            <person name="Sitrit Y."/>
            <person name="Stielow B."/>
            <person name="Szollosi G."/>
            <person name="Zifcakova L."/>
            <person name="Stursova M."/>
            <person name="Spatafora J.W."/>
            <person name="Tedersoo L."/>
            <person name="Vaario L.-M."/>
            <person name="Yamada A."/>
            <person name="Yan M."/>
            <person name="Wang P."/>
            <person name="Xu J."/>
            <person name="Bruns T."/>
            <person name="Baldrian P."/>
            <person name="Vilgalys R."/>
            <person name="Henrissat B."/>
            <person name="Grigoriev I.V."/>
            <person name="Hibbett D."/>
            <person name="Nagy L.G."/>
            <person name="Martin F.M."/>
        </authorList>
    </citation>
    <scope>NUCLEOTIDE SEQUENCE</scope>
    <source>
        <strain evidence="2">Prilba</strain>
    </source>
</reference>
<reference evidence="2" key="2">
    <citation type="journal article" date="2020" name="Nat. Commun.">
        <title>Large-scale genome sequencing of mycorrhizal fungi provides insights into the early evolution of symbiotic traits.</title>
        <authorList>
            <person name="Miyauchi S."/>
            <person name="Kiss E."/>
            <person name="Kuo A."/>
            <person name="Drula E."/>
            <person name="Kohler A."/>
            <person name="Sanchez-Garcia M."/>
            <person name="Morin E."/>
            <person name="Andreopoulos B."/>
            <person name="Barry K.W."/>
            <person name="Bonito G."/>
            <person name="Buee M."/>
            <person name="Carver A."/>
            <person name="Chen C."/>
            <person name="Cichocki N."/>
            <person name="Clum A."/>
            <person name="Culley D."/>
            <person name="Crous P.W."/>
            <person name="Fauchery L."/>
            <person name="Girlanda M."/>
            <person name="Hayes R.D."/>
            <person name="Keri Z."/>
            <person name="LaButti K."/>
            <person name="Lipzen A."/>
            <person name="Lombard V."/>
            <person name="Magnuson J."/>
            <person name="Maillard F."/>
            <person name="Murat C."/>
            <person name="Nolan M."/>
            <person name="Ohm R.A."/>
            <person name="Pangilinan J."/>
            <person name="Pereira M.F."/>
            <person name="Perotto S."/>
            <person name="Peter M."/>
            <person name="Pfister S."/>
            <person name="Riley R."/>
            <person name="Sitrit Y."/>
            <person name="Stielow J.B."/>
            <person name="Szollosi G."/>
            <person name="Zifcakova L."/>
            <person name="Stursova M."/>
            <person name="Spatafora J.W."/>
            <person name="Tedersoo L."/>
            <person name="Vaario L.M."/>
            <person name="Yamada A."/>
            <person name="Yan M."/>
            <person name="Wang P."/>
            <person name="Xu J."/>
            <person name="Bruns T."/>
            <person name="Baldrian P."/>
            <person name="Vilgalys R."/>
            <person name="Dunand C."/>
            <person name="Henrissat B."/>
            <person name="Grigoriev I.V."/>
            <person name="Hibbett D."/>
            <person name="Nagy L.G."/>
            <person name="Martin F.M."/>
        </authorList>
    </citation>
    <scope>NUCLEOTIDE SEQUENCE</scope>
    <source>
        <strain evidence="2">Prilba</strain>
    </source>
</reference>
<proteinExistence type="predicted"/>
<dbReference type="AlphaFoldDB" id="A0A9P5N326"/>
<name>A0A9P5N326_9AGAM</name>
<feature type="compositionally biased region" description="Polar residues" evidence="1">
    <location>
        <begin position="224"/>
        <end position="235"/>
    </location>
</feature>
<feature type="compositionally biased region" description="Low complexity" evidence="1">
    <location>
        <begin position="117"/>
        <end position="129"/>
    </location>
</feature>
<dbReference type="EMBL" id="WHVB01000003">
    <property type="protein sequence ID" value="KAF8485005.1"/>
    <property type="molecule type" value="Genomic_DNA"/>
</dbReference>
<organism evidence="2 3">
    <name type="scientific">Russula ochroleuca</name>
    <dbReference type="NCBI Taxonomy" id="152965"/>
    <lineage>
        <taxon>Eukaryota</taxon>
        <taxon>Fungi</taxon>
        <taxon>Dikarya</taxon>
        <taxon>Basidiomycota</taxon>
        <taxon>Agaricomycotina</taxon>
        <taxon>Agaricomycetes</taxon>
        <taxon>Russulales</taxon>
        <taxon>Russulaceae</taxon>
        <taxon>Russula</taxon>
    </lineage>
</organism>
<evidence type="ECO:0000256" key="1">
    <source>
        <dbReference type="SAM" id="MobiDB-lite"/>
    </source>
</evidence>
<feature type="region of interest" description="Disordered" evidence="1">
    <location>
        <begin position="86"/>
        <end position="147"/>
    </location>
</feature>
<sequence>MSSLPSFVELMSSLGLEDGASHPRSARSFLRPRSHSNASSSSDIDDEREHSPRQYTPTGAYLFVPADCDRRDFTSFVEVDVPRVSRQSKGRYSPYPTDSVPRKASLPSLLETETVKRTPSTSPLSSPRTRAPRGSRTSPNGRLSRRGSETWLHEADFHFSTPISTFLRRKSPQMSPTSETFPRTAFDEPLAPVAIPALPALLPSFVFPRHTVQPSSPGGDLESQVLTATTAADTN</sequence>
<comment type="caution">
    <text evidence="2">The sequence shown here is derived from an EMBL/GenBank/DDBJ whole genome shotgun (WGS) entry which is preliminary data.</text>
</comment>
<keyword evidence="3" id="KW-1185">Reference proteome</keyword>
<feature type="region of interest" description="Disordered" evidence="1">
    <location>
        <begin position="211"/>
        <end position="235"/>
    </location>
</feature>
<evidence type="ECO:0000313" key="3">
    <source>
        <dbReference type="Proteomes" id="UP000759537"/>
    </source>
</evidence>
<feature type="region of interest" description="Disordered" evidence="1">
    <location>
        <begin position="16"/>
        <end position="58"/>
    </location>
</feature>
<dbReference type="OrthoDB" id="3233824at2759"/>